<evidence type="ECO:0000256" key="1">
    <source>
        <dbReference type="ARBA" id="ARBA00004496"/>
    </source>
</evidence>
<evidence type="ECO:0000256" key="6">
    <source>
        <dbReference type="ARBA" id="ARBA00053369"/>
    </source>
</evidence>
<dbReference type="PIRSF" id="PIRSF006305">
    <property type="entry name" value="Maf"/>
    <property type="match status" value="1"/>
</dbReference>
<dbReference type="Proteomes" id="UP001139333">
    <property type="component" value="Unassembled WGS sequence"/>
</dbReference>
<comment type="similarity">
    <text evidence="7 9">Belongs to the Maf family. YceF subfamily.</text>
</comment>
<dbReference type="PANTHER" id="PTHR43213">
    <property type="entry name" value="BIFUNCTIONAL DTTP/UTP PYROPHOSPHATASE/METHYLTRANSFERASE PROTEIN-RELATED"/>
    <property type="match status" value="1"/>
</dbReference>
<evidence type="ECO:0000256" key="2">
    <source>
        <dbReference type="ARBA" id="ARBA00022490"/>
    </source>
</evidence>
<comment type="subcellular location">
    <subcellularLocation>
        <location evidence="1 9">Cytoplasm</location>
    </subcellularLocation>
</comment>
<keyword evidence="3 9" id="KW-0378">Hydrolase</keyword>
<dbReference type="EMBL" id="JAKIKP010000006">
    <property type="protein sequence ID" value="MCL1143015.1"/>
    <property type="molecule type" value="Genomic_DNA"/>
</dbReference>
<feature type="site" description="Important for substrate specificity" evidence="9">
    <location>
        <position position="77"/>
    </location>
</feature>
<dbReference type="AlphaFoldDB" id="A0A9X2CLV6"/>
<name>A0A9X2CLV6_9GAMM</name>
<proteinExistence type="inferred from homology"/>
<feature type="active site" description="Proton acceptor" evidence="9">
    <location>
        <position position="76"/>
    </location>
</feature>
<evidence type="ECO:0000256" key="9">
    <source>
        <dbReference type="HAMAP-Rule" id="MF_00528"/>
    </source>
</evidence>
<dbReference type="FunFam" id="3.90.950.10:FF:000005">
    <property type="entry name" value="7-methyl-GTP pyrophosphatase"/>
    <property type="match status" value="1"/>
</dbReference>
<dbReference type="GO" id="GO:0009117">
    <property type="term" value="P:nucleotide metabolic process"/>
    <property type="evidence" value="ECO:0007669"/>
    <property type="project" value="UniProtKB-KW"/>
</dbReference>
<dbReference type="Gene3D" id="3.90.950.10">
    <property type="match status" value="1"/>
</dbReference>
<reference evidence="10" key="1">
    <citation type="submission" date="2022-01" db="EMBL/GenBank/DDBJ databases">
        <title>Whole genome-based taxonomy of the Shewanellaceae.</title>
        <authorList>
            <person name="Martin-Rodriguez A.J."/>
        </authorList>
    </citation>
    <scope>NUCLEOTIDE SEQUENCE</scope>
    <source>
        <strain evidence="10">DSM 16422</strain>
    </source>
</reference>
<evidence type="ECO:0000256" key="3">
    <source>
        <dbReference type="ARBA" id="ARBA00022801"/>
    </source>
</evidence>
<comment type="caution">
    <text evidence="10">The sequence shown here is derived from an EMBL/GenBank/DDBJ whole genome shotgun (WGS) entry which is preliminary data.</text>
</comment>
<dbReference type="GO" id="GO:0047429">
    <property type="term" value="F:nucleoside triphosphate diphosphatase activity"/>
    <property type="evidence" value="ECO:0007669"/>
    <property type="project" value="InterPro"/>
</dbReference>
<feature type="site" description="Important for substrate specificity" evidence="9">
    <location>
        <position position="13"/>
    </location>
</feature>
<evidence type="ECO:0000256" key="4">
    <source>
        <dbReference type="ARBA" id="ARBA00023080"/>
    </source>
</evidence>
<dbReference type="Pfam" id="PF02545">
    <property type="entry name" value="Maf"/>
    <property type="match status" value="1"/>
</dbReference>
<evidence type="ECO:0000256" key="7">
    <source>
        <dbReference type="ARBA" id="ARBA00060749"/>
    </source>
</evidence>
<keyword evidence="2 9" id="KW-0963">Cytoplasm</keyword>
<dbReference type="InterPro" id="IPR003697">
    <property type="entry name" value="Maf-like"/>
</dbReference>
<dbReference type="CDD" id="cd00555">
    <property type="entry name" value="Maf"/>
    <property type="match status" value="1"/>
</dbReference>
<feature type="site" description="Important for substrate specificity" evidence="9">
    <location>
        <position position="161"/>
    </location>
</feature>
<evidence type="ECO:0000313" key="10">
    <source>
        <dbReference type="EMBL" id="MCL1143015.1"/>
    </source>
</evidence>
<dbReference type="RefSeq" id="WP_248995701.1">
    <property type="nucleotide sequence ID" value="NZ_JAKIKP010000006.1"/>
</dbReference>
<comment type="function">
    <text evidence="6 9">Nucleoside triphosphate pyrophosphatase that hydrolyzes 7-methyl-GTP (m(7)GTP). May have a dual role in cell division arrest and in preventing the incorporation of modified nucleotides into cellular nucleic acids.</text>
</comment>
<keyword evidence="4 9" id="KW-0546">Nucleotide metabolism</keyword>
<evidence type="ECO:0000313" key="11">
    <source>
        <dbReference type="Proteomes" id="UP001139333"/>
    </source>
</evidence>
<dbReference type="NCBIfam" id="TIGR00172">
    <property type="entry name" value="maf"/>
    <property type="match status" value="1"/>
</dbReference>
<dbReference type="PANTHER" id="PTHR43213:SF10">
    <property type="entry name" value="7-METHYL-GTP PYROPHOSPHATASE"/>
    <property type="match status" value="1"/>
</dbReference>
<evidence type="ECO:0000256" key="8">
    <source>
        <dbReference type="ARBA" id="ARBA00068163"/>
    </source>
</evidence>
<dbReference type="GO" id="GO:0005737">
    <property type="term" value="C:cytoplasm"/>
    <property type="evidence" value="ECO:0007669"/>
    <property type="project" value="UniProtKB-SubCell"/>
</dbReference>
<gene>
    <name evidence="10" type="ORF">L2672_09945</name>
</gene>
<accession>A0A9X2CLV6</accession>
<comment type="catalytic activity">
    <reaction evidence="5 9">
        <text>N(7)-methyl-GTP + H2O = N(7)-methyl-GMP + diphosphate + H(+)</text>
        <dbReference type="Rhea" id="RHEA:58744"/>
        <dbReference type="ChEBI" id="CHEBI:15377"/>
        <dbReference type="ChEBI" id="CHEBI:15378"/>
        <dbReference type="ChEBI" id="CHEBI:33019"/>
        <dbReference type="ChEBI" id="CHEBI:58285"/>
        <dbReference type="ChEBI" id="CHEBI:87133"/>
    </reaction>
</comment>
<comment type="cofactor">
    <cofactor evidence="9">
        <name>a divalent metal cation</name>
        <dbReference type="ChEBI" id="CHEBI:60240"/>
    </cofactor>
</comment>
<evidence type="ECO:0000256" key="5">
    <source>
        <dbReference type="ARBA" id="ARBA00050213"/>
    </source>
</evidence>
<dbReference type="EC" id="3.6.1.-" evidence="9"/>
<comment type="caution">
    <text evidence="9">Lacks conserved residue(s) required for the propagation of feature annotation.</text>
</comment>
<sequence>MPVKLVLASTSVYRQALLQKLNLPFSTVSPDIDETPLANEDAVDLVARLAEQKAKTGGQLISADSPDEKLLIIGSDQVAVIDEQIVGKPHTIENAIKQLTNASGKSITFYTGLSVYCPQTQKVSTCVEPFNVHFKNLTTEQIKAYVLAEQPLYCAGSFKSEGLGIALFEKLEGDDPNTLIGLPLIKLINLLGQHGLCVLSAQNDFLIKDETVTR</sequence>
<organism evidence="10 11">
    <name type="scientific">Shewanella gaetbuli</name>
    <dbReference type="NCBI Taxonomy" id="220752"/>
    <lineage>
        <taxon>Bacteria</taxon>
        <taxon>Pseudomonadati</taxon>
        <taxon>Pseudomonadota</taxon>
        <taxon>Gammaproteobacteria</taxon>
        <taxon>Alteromonadales</taxon>
        <taxon>Shewanellaceae</taxon>
        <taxon>Shewanella</taxon>
    </lineage>
</organism>
<dbReference type="SUPFAM" id="SSF52972">
    <property type="entry name" value="ITPase-like"/>
    <property type="match status" value="1"/>
</dbReference>
<keyword evidence="11" id="KW-1185">Reference proteome</keyword>
<dbReference type="HAMAP" id="MF_00528">
    <property type="entry name" value="Maf"/>
    <property type="match status" value="1"/>
</dbReference>
<protein>
    <recommendedName>
        <fullName evidence="8 9">7-methyl-GTP pyrophosphatase</fullName>
        <shortName evidence="9">m(7)GTP pyrophosphatase</shortName>
        <ecNumber evidence="9">3.6.1.-</ecNumber>
    </recommendedName>
</protein>
<dbReference type="InterPro" id="IPR029001">
    <property type="entry name" value="ITPase-like_fam"/>
</dbReference>